<evidence type="ECO:0000256" key="2">
    <source>
        <dbReference type="ARBA" id="ARBA00009496"/>
    </source>
</evidence>
<reference evidence="11" key="1">
    <citation type="submission" date="2020-11" db="EMBL/GenBank/DDBJ databases">
        <title>Sequencing the genomes of 1000 actinobacteria strains.</title>
        <authorList>
            <person name="Klenk H.-P."/>
        </authorList>
    </citation>
    <scope>NUCLEOTIDE SEQUENCE</scope>
    <source>
        <strain evidence="11">DSM 45356</strain>
    </source>
</reference>
<dbReference type="Pfam" id="PF07733">
    <property type="entry name" value="DNA_pol3_alpha"/>
    <property type="match status" value="1"/>
</dbReference>
<dbReference type="CDD" id="cd12113">
    <property type="entry name" value="PHP_PolIIIA_DnaE3"/>
    <property type="match status" value="1"/>
</dbReference>
<dbReference type="AlphaFoldDB" id="A0A8J7GXX4"/>
<comment type="caution">
    <text evidence="11">The sequence shown here is derived from an EMBL/GenBank/DDBJ whole genome shotgun (WGS) entry which is preliminary data.</text>
</comment>
<evidence type="ECO:0000313" key="12">
    <source>
        <dbReference type="Proteomes" id="UP000622552"/>
    </source>
</evidence>
<dbReference type="Pfam" id="PF01336">
    <property type="entry name" value="tRNA_anti-codon"/>
    <property type="match status" value="1"/>
</dbReference>
<evidence type="ECO:0000256" key="9">
    <source>
        <dbReference type="ARBA" id="ARBA00049244"/>
    </source>
</evidence>
<keyword evidence="12" id="KW-1185">Reference proteome</keyword>
<evidence type="ECO:0000256" key="3">
    <source>
        <dbReference type="ARBA" id="ARBA00012417"/>
    </source>
</evidence>
<dbReference type="InterPro" id="IPR003141">
    <property type="entry name" value="Pol/His_phosphatase_N"/>
</dbReference>
<dbReference type="EMBL" id="JADOUF010000001">
    <property type="protein sequence ID" value="MBG6141209.1"/>
    <property type="molecule type" value="Genomic_DNA"/>
</dbReference>
<keyword evidence="8" id="KW-0239">DNA-directed DNA polymerase</keyword>
<keyword evidence="7" id="KW-0235">DNA replication</keyword>
<dbReference type="Pfam" id="PF14579">
    <property type="entry name" value="HHH_6"/>
    <property type="match status" value="1"/>
</dbReference>
<dbReference type="GO" id="GO:0008408">
    <property type="term" value="F:3'-5' exonuclease activity"/>
    <property type="evidence" value="ECO:0007669"/>
    <property type="project" value="InterPro"/>
</dbReference>
<gene>
    <name evidence="11" type="ORF">IW245_007403</name>
</gene>
<dbReference type="InterPro" id="IPR004805">
    <property type="entry name" value="DnaE2/DnaE/PolC"/>
</dbReference>
<dbReference type="InterPro" id="IPR016195">
    <property type="entry name" value="Pol/histidinol_Pase-like"/>
</dbReference>
<sequence>MSDSFVHLHVHTEYSMLDGAARMKQLFAEVNRQEMPAVAITDHGNMHGAYDFYKQATAAGVTPVIGVEAYLAPASRFDKKRINWGTPDQKGDDVSGNGGYTHMTMWARNAEGLHNLFRLNSRGSMEGYYYKPRMDTELIAEYSAGIMATTGCPSGEIQTRLRLGHDEEALKAAAKYQDIFGKENFFLEIMDHGLSIERRVRDGLIDISRRLNIPPVVTNDSHYTRPEEADAHNALLCVQSGSLLSDPNRFKFDGDGYYIKSADEMRAIDTSDIWAEGCRNTLLVASKVETEGMFKYKNLMPIFPVPDGETEETWFRKEVWAGMERRWPAGYDEEHRAQAEYEIGVILQMGFPSYFLVVADFIMWAKRNGHSVGPGRGSGAGSIVAYALGITDLDPLAFGLIFERFLNPERVSMPDFDVDFDEHGRNETIRYVTERYGADRVAMIATFGTIKAKAAIKDSGRVLGFPYALGDKITKAMPPAVMGKDIPLSGIFDPKHPRYAEAGAVRELVDTEPDVAKVMEVARGLEGLVRQTGVHAAGVIMSAEPLIDHVPLMRRDADGTIITQFDYPTCETLGLLKMDFLGLRNLTIMADAVKNVEHTTGRKIDLLSLPLDDAPTYELLCRGDTLGVFQLDGGAMRQLLKLMRPDHFEDISAVLALYRPGPMGANSHINYALRKNKQQEIVPIHPELEADLEDILGVTYGLIVYQEQVQRAAVKLAGYTLGQADNLRRAMGKKKKEVLDKEFIPFRDGMRRSGYSDEATQALWDILVPFADYAFNKAHTAAYGMISYWTAYLKANYPAEYMAALLTSVGDDKDKMAMYLGECRKMGIKVLPPDVNESAGAFTPIGRDIRFGLGAVRNVGTNVVASVVATRAAKGNYTSFPDFLSKSELVVCNKRTVESLVKAGAFDSLGHTRKCLVELHETAIDAVVGLKRQEAVGQFDLFGGLEENSDDSLVGLDLQFTPTEWPRKELLAFERDMLGLYVSDHPLAGAERILKANSEQSIVEVIDEDVNDRMPVTIAGMISGVQRRITKQGASWAIVMLEDLDASVEVLFFPKTYELLSHHLAEDIVVTVKGHVNKRDQAISVVGSDMLILEVSEADLAANPPVVLNSTWDKIVEPTVLELKRILLGHRGDCSVHLRLRSRGGETLLALGPDLKVRNDVAFRSEIKTLFGAGGVD</sequence>
<dbReference type="Pfam" id="PF02811">
    <property type="entry name" value="PHP"/>
    <property type="match status" value="1"/>
</dbReference>
<comment type="catalytic activity">
    <reaction evidence="9">
        <text>DNA(n) + a 2'-deoxyribonucleoside 5'-triphosphate = DNA(n+1) + diphosphate</text>
        <dbReference type="Rhea" id="RHEA:22508"/>
        <dbReference type="Rhea" id="RHEA-COMP:17339"/>
        <dbReference type="Rhea" id="RHEA-COMP:17340"/>
        <dbReference type="ChEBI" id="CHEBI:33019"/>
        <dbReference type="ChEBI" id="CHEBI:61560"/>
        <dbReference type="ChEBI" id="CHEBI:173112"/>
        <dbReference type="EC" id="2.7.7.7"/>
    </reaction>
</comment>
<keyword evidence="6 11" id="KW-0548">Nucleotidyltransferase</keyword>
<dbReference type="InterPro" id="IPR041931">
    <property type="entry name" value="DNA_pol3_alpha_thumb_dom"/>
</dbReference>
<dbReference type="SMART" id="SM00481">
    <property type="entry name" value="POLIIIAc"/>
    <property type="match status" value="1"/>
</dbReference>
<evidence type="ECO:0000256" key="8">
    <source>
        <dbReference type="ARBA" id="ARBA00022932"/>
    </source>
</evidence>
<name>A0A8J7GXX4_9ACTN</name>
<evidence type="ECO:0000256" key="7">
    <source>
        <dbReference type="ARBA" id="ARBA00022705"/>
    </source>
</evidence>
<dbReference type="NCBIfam" id="TIGR00594">
    <property type="entry name" value="polc"/>
    <property type="match status" value="1"/>
</dbReference>
<dbReference type="CDD" id="cd04485">
    <property type="entry name" value="DnaE_OBF"/>
    <property type="match status" value="1"/>
</dbReference>
<dbReference type="NCBIfam" id="NF004226">
    <property type="entry name" value="PRK05673.1"/>
    <property type="match status" value="1"/>
</dbReference>
<proteinExistence type="inferred from homology"/>
<feature type="domain" description="Polymerase/histidinol phosphatase N-terminal" evidence="10">
    <location>
        <begin position="6"/>
        <end position="73"/>
    </location>
</feature>
<dbReference type="PANTHER" id="PTHR32294:SF0">
    <property type="entry name" value="DNA POLYMERASE III SUBUNIT ALPHA"/>
    <property type="match status" value="1"/>
</dbReference>
<dbReference type="Proteomes" id="UP000622552">
    <property type="component" value="Unassembled WGS sequence"/>
</dbReference>
<evidence type="ECO:0000256" key="1">
    <source>
        <dbReference type="ARBA" id="ARBA00004496"/>
    </source>
</evidence>
<dbReference type="Gene3D" id="1.10.10.1600">
    <property type="entry name" value="Bacterial DNA polymerase III alpha subunit, thumb domain"/>
    <property type="match status" value="1"/>
</dbReference>
<comment type="similarity">
    <text evidence="2">Belongs to the DNA polymerase type-C family. DnaE subfamily.</text>
</comment>
<dbReference type="SUPFAM" id="SSF89550">
    <property type="entry name" value="PHP domain-like"/>
    <property type="match status" value="1"/>
</dbReference>
<dbReference type="GO" id="GO:0003887">
    <property type="term" value="F:DNA-directed DNA polymerase activity"/>
    <property type="evidence" value="ECO:0007669"/>
    <property type="project" value="UniProtKB-KW"/>
</dbReference>
<dbReference type="Pfam" id="PF17657">
    <property type="entry name" value="DNA_pol3_finger"/>
    <property type="match status" value="1"/>
</dbReference>
<comment type="subcellular location">
    <subcellularLocation>
        <location evidence="1">Cytoplasm</location>
    </subcellularLocation>
</comment>
<keyword evidence="5 11" id="KW-0808">Transferase</keyword>
<evidence type="ECO:0000259" key="10">
    <source>
        <dbReference type="SMART" id="SM00481"/>
    </source>
</evidence>
<accession>A0A8J7GXX4</accession>
<dbReference type="InterPro" id="IPR011708">
    <property type="entry name" value="DNA_pol3_alpha_NTPase_dom"/>
</dbReference>
<dbReference type="RefSeq" id="WP_197007660.1">
    <property type="nucleotide sequence ID" value="NZ_BONS01000030.1"/>
</dbReference>
<dbReference type="InterPro" id="IPR004365">
    <property type="entry name" value="NA-bd_OB_tRNA"/>
</dbReference>
<dbReference type="InterPro" id="IPR040982">
    <property type="entry name" value="DNA_pol3_finger"/>
</dbReference>
<evidence type="ECO:0000256" key="5">
    <source>
        <dbReference type="ARBA" id="ARBA00022679"/>
    </source>
</evidence>
<dbReference type="GO" id="GO:0006260">
    <property type="term" value="P:DNA replication"/>
    <property type="evidence" value="ECO:0007669"/>
    <property type="project" value="UniProtKB-KW"/>
</dbReference>
<dbReference type="Gene3D" id="3.20.20.140">
    <property type="entry name" value="Metal-dependent hydrolases"/>
    <property type="match status" value="1"/>
</dbReference>
<dbReference type="GO" id="GO:0003676">
    <property type="term" value="F:nucleic acid binding"/>
    <property type="evidence" value="ECO:0007669"/>
    <property type="project" value="InterPro"/>
</dbReference>
<evidence type="ECO:0000313" key="11">
    <source>
        <dbReference type="EMBL" id="MBG6141209.1"/>
    </source>
</evidence>
<dbReference type="InterPro" id="IPR029460">
    <property type="entry name" value="DNAPol_HHH"/>
</dbReference>
<dbReference type="Gene3D" id="1.10.150.870">
    <property type="match status" value="1"/>
</dbReference>
<dbReference type="GO" id="GO:0005737">
    <property type="term" value="C:cytoplasm"/>
    <property type="evidence" value="ECO:0007669"/>
    <property type="project" value="UniProtKB-SubCell"/>
</dbReference>
<dbReference type="PANTHER" id="PTHR32294">
    <property type="entry name" value="DNA POLYMERASE III SUBUNIT ALPHA"/>
    <property type="match status" value="1"/>
</dbReference>
<protein>
    <recommendedName>
        <fullName evidence="4">DNA polymerase III subunit alpha</fullName>
        <ecNumber evidence="3">2.7.7.7</ecNumber>
    </recommendedName>
</protein>
<dbReference type="InterPro" id="IPR004013">
    <property type="entry name" value="PHP_dom"/>
</dbReference>
<organism evidence="11 12">
    <name type="scientific">Longispora fulva</name>
    <dbReference type="NCBI Taxonomy" id="619741"/>
    <lineage>
        <taxon>Bacteria</taxon>
        <taxon>Bacillati</taxon>
        <taxon>Actinomycetota</taxon>
        <taxon>Actinomycetes</taxon>
        <taxon>Micromonosporales</taxon>
        <taxon>Micromonosporaceae</taxon>
        <taxon>Longispora</taxon>
    </lineage>
</organism>
<evidence type="ECO:0000256" key="4">
    <source>
        <dbReference type="ARBA" id="ARBA00019114"/>
    </source>
</evidence>
<evidence type="ECO:0000256" key="6">
    <source>
        <dbReference type="ARBA" id="ARBA00022695"/>
    </source>
</evidence>
<dbReference type="EC" id="2.7.7.7" evidence="3"/>